<dbReference type="InterPro" id="IPR008930">
    <property type="entry name" value="Terpenoid_cyclase/PrenylTrfase"/>
</dbReference>
<keyword evidence="3" id="KW-1185">Reference proteome</keyword>
<dbReference type="Proteomes" id="UP000322699">
    <property type="component" value="Unassembled WGS sequence"/>
</dbReference>
<accession>A0A5B1CPA6</accession>
<protein>
    <recommendedName>
        <fullName evidence="1">DUF4159 domain-containing protein</fullName>
    </recommendedName>
</protein>
<dbReference type="CDD" id="cd01653">
    <property type="entry name" value="GATase1"/>
    <property type="match status" value="1"/>
</dbReference>
<evidence type="ECO:0000313" key="2">
    <source>
        <dbReference type="EMBL" id="KAA1261440.1"/>
    </source>
</evidence>
<evidence type="ECO:0000259" key="1">
    <source>
        <dbReference type="Pfam" id="PF13709"/>
    </source>
</evidence>
<reference evidence="2 3" key="1">
    <citation type="submission" date="2019-08" db="EMBL/GenBank/DDBJ databases">
        <title>Deep-cultivation of Planctomycetes and their phenomic and genomic characterization uncovers novel biology.</title>
        <authorList>
            <person name="Wiegand S."/>
            <person name="Jogler M."/>
            <person name="Boedeker C."/>
            <person name="Pinto D."/>
            <person name="Vollmers J."/>
            <person name="Rivas-Marin E."/>
            <person name="Kohn T."/>
            <person name="Peeters S.H."/>
            <person name="Heuer A."/>
            <person name="Rast P."/>
            <person name="Oberbeckmann S."/>
            <person name="Bunk B."/>
            <person name="Jeske O."/>
            <person name="Meyerdierks A."/>
            <person name="Storesund J.E."/>
            <person name="Kallscheuer N."/>
            <person name="Luecker S."/>
            <person name="Lage O.M."/>
            <person name="Pohl T."/>
            <person name="Merkel B.J."/>
            <person name="Hornburger P."/>
            <person name="Mueller R.-W."/>
            <person name="Bruemmer F."/>
            <person name="Labrenz M."/>
            <person name="Spormann A.M."/>
            <person name="Op Den Camp H."/>
            <person name="Overmann J."/>
            <person name="Amann R."/>
            <person name="Jetten M.S.M."/>
            <person name="Mascher T."/>
            <person name="Medema M.H."/>
            <person name="Devos D.P."/>
            <person name="Kaster A.-K."/>
            <person name="Ovreas L."/>
            <person name="Rohde M."/>
            <person name="Galperin M.Y."/>
            <person name="Jogler C."/>
        </authorList>
    </citation>
    <scope>NUCLEOTIDE SEQUENCE [LARGE SCALE GENOMIC DNA]</scope>
    <source>
        <strain evidence="2 3">LF1</strain>
    </source>
</reference>
<evidence type="ECO:0000313" key="3">
    <source>
        <dbReference type="Proteomes" id="UP000322699"/>
    </source>
</evidence>
<gene>
    <name evidence="2" type="ORF">LF1_39880</name>
</gene>
<dbReference type="InterPro" id="IPR025297">
    <property type="entry name" value="DUF4159"/>
</dbReference>
<proteinExistence type="predicted"/>
<dbReference type="AlphaFoldDB" id="A0A5B1CPA6"/>
<dbReference type="EMBL" id="VRLW01000001">
    <property type="protein sequence ID" value="KAA1261440.1"/>
    <property type="molecule type" value="Genomic_DNA"/>
</dbReference>
<sequence>MITCRRIDGAVTSLATKWRQHLAWGVSPRTETNPDPSPEGATQSQVLQCYRPLGANDANGSKVLGLTPQAVKSFGPAKHVLVRLAALGIAPRVRGQRDARGDAHSVKQFRNPSRRWLTHQAKRCRIFGAVALFLLAFAFSPNPAHADIDAASVQRSIDRGVAYLRKMQNDVGGWEEFNGQPCGMSALCTLAMLNCGVSKDDQDIVRAMRYLRTFEPDQTYSVALQTLVYCQLGAAGDLPRIRRNVQWLVEEQIDAGGRFNTNPGGWTYNRGQGSGDPSNSQFAVLALGAAADRGIEVEPETFQRAIAYWTDRQKGSGGWSYQKRGDPTGSMTCAGIASVIIARGRLSDSSSKVVGDNIQCCGGEQSEKDPVEEGLNWLARNFTVQGNPSSDNKMTYFYYLYALERVGRLSGRRFIGNHDWYREGAERIVALQDDFQGFWPSTGPLEPVNVTTSFSLLFLSKGKRQVVAARLQHGKDDAKSDWQQHPDGLRQLVRQVERDWRRDLTFQTIDSKTAKFADLLQTPVLIISGSRPLEFTDDFVEQLRSYIDQGGTIFFESDSGDGCGPAGPFARSVQKLSQRLVDDAVMEKLPPDHPVWFAERKVAPAAIDKDFWMYGVQACCRTSIFFSPRSLSCRWELADLVFRRQPIAEPAKEQIKAAVGIGENMIAYATGRELKDKLESRFVIEGSELPEGRRGVNQLATLAVDAGGQEARRALRNAATLIAARVPVDVSAAAAPVKLAREELIGVDVLWVHGRTEFQWTRSERELIAEYLDDGGVILGSAICGEDAFAKSFRREIEFILGDGSLKPVPPDHAVMNVPGSFDLTGVTIRTPSPRGESVSKRIAVPQLEMAQTDGEVIGVFFSPLDLSCALESPNSIQCPGYSTEDAAKIVANLVVFSLQQ</sequence>
<dbReference type="Gene3D" id="1.50.10.20">
    <property type="match status" value="1"/>
</dbReference>
<feature type="domain" description="DUF4159" evidence="1">
    <location>
        <begin position="700"/>
        <end position="899"/>
    </location>
</feature>
<dbReference type="SUPFAM" id="SSF48239">
    <property type="entry name" value="Terpenoid cyclases/Protein prenyltransferases"/>
    <property type="match status" value="1"/>
</dbReference>
<organism evidence="2 3">
    <name type="scientific">Rubripirellula obstinata</name>
    <dbReference type="NCBI Taxonomy" id="406547"/>
    <lineage>
        <taxon>Bacteria</taxon>
        <taxon>Pseudomonadati</taxon>
        <taxon>Planctomycetota</taxon>
        <taxon>Planctomycetia</taxon>
        <taxon>Pirellulales</taxon>
        <taxon>Pirellulaceae</taxon>
        <taxon>Rubripirellula</taxon>
    </lineage>
</organism>
<dbReference type="Pfam" id="PF13709">
    <property type="entry name" value="DUF4159"/>
    <property type="match status" value="2"/>
</dbReference>
<name>A0A5B1CPA6_9BACT</name>
<dbReference type="Gene3D" id="3.40.50.12140">
    <property type="entry name" value="Domain of unknown function DUF4159"/>
    <property type="match status" value="2"/>
</dbReference>
<comment type="caution">
    <text evidence="2">The sequence shown here is derived from an EMBL/GenBank/DDBJ whole genome shotgun (WGS) entry which is preliminary data.</text>
</comment>
<feature type="domain" description="DUF4159" evidence="1">
    <location>
        <begin position="469"/>
        <end position="669"/>
    </location>
</feature>
<dbReference type="CDD" id="cd00688">
    <property type="entry name" value="ISOPREN_C2_like"/>
    <property type="match status" value="1"/>
</dbReference>